<dbReference type="Pfam" id="PF00929">
    <property type="entry name" value="RNase_T"/>
    <property type="match status" value="1"/>
</dbReference>
<evidence type="ECO:0000259" key="1">
    <source>
        <dbReference type="SMART" id="SM00479"/>
    </source>
</evidence>
<dbReference type="AlphaFoldDB" id="A0A0F9T7C5"/>
<gene>
    <name evidence="2" type="ORF">LCGC14_0427290</name>
</gene>
<name>A0A0F9T7C5_9ZZZZ</name>
<dbReference type="InterPro" id="IPR012337">
    <property type="entry name" value="RNaseH-like_sf"/>
</dbReference>
<dbReference type="PANTHER" id="PTHR30231">
    <property type="entry name" value="DNA POLYMERASE III SUBUNIT EPSILON"/>
    <property type="match status" value="1"/>
</dbReference>
<dbReference type="Gene3D" id="3.30.420.10">
    <property type="entry name" value="Ribonuclease H-like superfamily/Ribonuclease H"/>
    <property type="match status" value="1"/>
</dbReference>
<feature type="domain" description="Exonuclease" evidence="1">
    <location>
        <begin position="5"/>
        <end position="201"/>
    </location>
</feature>
<organism evidence="2">
    <name type="scientific">marine sediment metagenome</name>
    <dbReference type="NCBI Taxonomy" id="412755"/>
    <lineage>
        <taxon>unclassified sequences</taxon>
        <taxon>metagenomes</taxon>
        <taxon>ecological metagenomes</taxon>
    </lineage>
</organism>
<dbReference type="InterPro" id="IPR013520">
    <property type="entry name" value="Ribonucl_H"/>
</dbReference>
<dbReference type="GO" id="GO:0008408">
    <property type="term" value="F:3'-5' exonuclease activity"/>
    <property type="evidence" value="ECO:0007669"/>
    <property type="project" value="TreeGrafter"/>
</dbReference>
<dbReference type="EMBL" id="LAZR01000396">
    <property type="protein sequence ID" value="KKN70837.1"/>
    <property type="molecule type" value="Genomic_DNA"/>
</dbReference>
<dbReference type="GO" id="GO:0005829">
    <property type="term" value="C:cytosol"/>
    <property type="evidence" value="ECO:0007669"/>
    <property type="project" value="TreeGrafter"/>
</dbReference>
<dbReference type="InterPro" id="IPR036397">
    <property type="entry name" value="RNaseH_sf"/>
</dbReference>
<sequence>MSGYIIYVVDTETTGLDAYKNDVIEISACRFKMSNLKDTEQKTWYLKALDASTIKDEALAINKHKREDILHLTKFGRDTYKDPVETVADIERWIMTDNMSALDRVIAGQNIQFDVSALKALWSKVDTIDTFPFSLDRGNRTLDTMMLATAIDVCTGRRRRYYNLNTLVKSFGVKKRKAHRAEDDVAMTIDLLVKMLEPLKDVAKKAFADCYTDMDQ</sequence>
<dbReference type="SMART" id="SM00479">
    <property type="entry name" value="EXOIII"/>
    <property type="match status" value="1"/>
</dbReference>
<dbReference type="CDD" id="cd06127">
    <property type="entry name" value="DEDDh"/>
    <property type="match status" value="1"/>
</dbReference>
<accession>A0A0F9T7C5</accession>
<proteinExistence type="predicted"/>
<comment type="caution">
    <text evidence="2">The sequence shown here is derived from an EMBL/GenBank/DDBJ whole genome shotgun (WGS) entry which is preliminary data.</text>
</comment>
<reference evidence="2" key="1">
    <citation type="journal article" date="2015" name="Nature">
        <title>Complex archaea that bridge the gap between prokaryotes and eukaryotes.</title>
        <authorList>
            <person name="Spang A."/>
            <person name="Saw J.H."/>
            <person name="Jorgensen S.L."/>
            <person name="Zaremba-Niedzwiedzka K."/>
            <person name="Martijn J."/>
            <person name="Lind A.E."/>
            <person name="van Eijk R."/>
            <person name="Schleper C."/>
            <person name="Guy L."/>
            <person name="Ettema T.J."/>
        </authorList>
    </citation>
    <scope>NUCLEOTIDE SEQUENCE</scope>
</reference>
<protein>
    <recommendedName>
        <fullName evidence="1">Exonuclease domain-containing protein</fullName>
    </recommendedName>
</protein>
<dbReference type="PANTHER" id="PTHR30231:SF41">
    <property type="entry name" value="DNA POLYMERASE III SUBUNIT EPSILON"/>
    <property type="match status" value="1"/>
</dbReference>
<dbReference type="GO" id="GO:0003676">
    <property type="term" value="F:nucleic acid binding"/>
    <property type="evidence" value="ECO:0007669"/>
    <property type="project" value="InterPro"/>
</dbReference>
<dbReference type="GO" id="GO:0045004">
    <property type="term" value="P:DNA replication proofreading"/>
    <property type="evidence" value="ECO:0007669"/>
    <property type="project" value="TreeGrafter"/>
</dbReference>
<evidence type="ECO:0000313" key="2">
    <source>
        <dbReference type="EMBL" id="KKN70837.1"/>
    </source>
</evidence>
<dbReference type="SUPFAM" id="SSF53098">
    <property type="entry name" value="Ribonuclease H-like"/>
    <property type="match status" value="1"/>
</dbReference>